<gene>
    <name evidence="4" type="ORF">EGW08_022281</name>
</gene>
<evidence type="ECO:0000256" key="1">
    <source>
        <dbReference type="ARBA" id="ARBA00009219"/>
    </source>
</evidence>
<dbReference type="STRING" id="188477.A0A433SLD2"/>
<dbReference type="PANTHER" id="PTHR43245">
    <property type="entry name" value="BIFUNCTIONAL POLYMYXIN RESISTANCE PROTEIN ARNA"/>
    <property type="match status" value="1"/>
</dbReference>
<dbReference type="AlphaFoldDB" id="A0A433SLD2"/>
<sequence>MVFNACIKNNVRRLVYCSTVDVAVGSQPILGGDEDNTPVPPPDGFMFPGYPETKYQGERVVLNSSRVLRQDGEQLQTLILRANVLYGELDNAYVISGLKGANQSKGILRQIGDGMAMFQQAYAGNTAWAFVCADRAMRENPELTSQAFYVPDHTPVQNSFNFMRPYLEARGFRLSEGRLSYALVHSAVRVAEVLAKGLSPVYKMNLPVQSHSVQYINTSIYFSGEKARRVLGYEPIFTPYEARQASLEYYKTVDLS</sequence>
<proteinExistence type="inferred from homology"/>
<dbReference type="Pfam" id="PF01073">
    <property type="entry name" value="3Beta_HSD"/>
    <property type="match status" value="1"/>
</dbReference>
<dbReference type="SUPFAM" id="SSF51735">
    <property type="entry name" value="NAD(P)-binding Rossmann-fold domains"/>
    <property type="match status" value="1"/>
</dbReference>
<dbReference type="Proteomes" id="UP000271974">
    <property type="component" value="Unassembled WGS sequence"/>
</dbReference>
<evidence type="ECO:0000259" key="3">
    <source>
        <dbReference type="Pfam" id="PF01073"/>
    </source>
</evidence>
<comment type="similarity">
    <text evidence="1">Belongs to the 3-beta-HSD family.</text>
</comment>
<dbReference type="InterPro" id="IPR036291">
    <property type="entry name" value="NAD(P)-bd_dom_sf"/>
</dbReference>
<dbReference type="InterPro" id="IPR002225">
    <property type="entry name" value="3Beta_OHSteriod_DH/Estase"/>
</dbReference>
<comment type="caution">
    <text evidence="4">The sequence shown here is derived from an EMBL/GenBank/DDBJ whole genome shotgun (WGS) entry which is preliminary data.</text>
</comment>
<evidence type="ECO:0000256" key="2">
    <source>
        <dbReference type="ARBA" id="ARBA00023002"/>
    </source>
</evidence>
<dbReference type="PANTHER" id="PTHR43245:SF51">
    <property type="entry name" value="SHORT CHAIN DEHYDROGENASE_REDUCTASE FAMILY 42E, MEMBER 2"/>
    <property type="match status" value="1"/>
</dbReference>
<reference evidence="4 5" key="1">
    <citation type="submission" date="2019-01" db="EMBL/GenBank/DDBJ databases">
        <title>A draft genome assembly of the solar-powered sea slug Elysia chlorotica.</title>
        <authorList>
            <person name="Cai H."/>
            <person name="Li Q."/>
            <person name="Fang X."/>
            <person name="Li J."/>
            <person name="Curtis N.E."/>
            <person name="Altenburger A."/>
            <person name="Shibata T."/>
            <person name="Feng M."/>
            <person name="Maeda T."/>
            <person name="Schwartz J.A."/>
            <person name="Shigenobu S."/>
            <person name="Lundholm N."/>
            <person name="Nishiyama T."/>
            <person name="Yang H."/>
            <person name="Hasebe M."/>
            <person name="Li S."/>
            <person name="Pierce S.K."/>
            <person name="Wang J."/>
        </authorList>
    </citation>
    <scope>NUCLEOTIDE SEQUENCE [LARGE SCALE GENOMIC DNA]</scope>
    <source>
        <strain evidence="4">EC2010</strain>
        <tissue evidence="4">Whole organism of an adult</tissue>
    </source>
</reference>
<accession>A0A433SLD2</accession>
<name>A0A433SLD2_ELYCH</name>
<keyword evidence="2" id="KW-0560">Oxidoreductase</keyword>
<protein>
    <recommendedName>
        <fullName evidence="3">3-beta hydroxysteroid dehydrogenase/isomerase domain-containing protein</fullName>
    </recommendedName>
</protein>
<organism evidence="4 5">
    <name type="scientific">Elysia chlorotica</name>
    <name type="common">Eastern emerald elysia</name>
    <name type="synonym">Sea slug</name>
    <dbReference type="NCBI Taxonomy" id="188477"/>
    <lineage>
        <taxon>Eukaryota</taxon>
        <taxon>Metazoa</taxon>
        <taxon>Spiralia</taxon>
        <taxon>Lophotrochozoa</taxon>
        <taxon>Mollusca</taxon>
        <taxon>Gastropoda</taxon>
        <taxon>Heterobranchia</taxon>
        <taxon>Euthyneura</taxon>
        <taxon>Panpulmonata</taxon>
        <taxon>Sacoglossa</taxon>
        <taxon>Placobranchoidea</taxon>
        <taxon>Plakobranchidae</taxon>
        <taxon>Elysia</taxon>
    </lineage>
</organism>
<evidence type="ECO:0000313" key="5">
    <source>
        <dbReference type="Proteomes" id="UP000271974"/>
    </source>
</evidence>
<dbReference type="OrthoDB" id="2735536at2759"/>
<dbReference type="GO" id="GO:0016616">
    <property type="term" value="F:oxidoreductase activity, acting on the CH-OH group of donors, NAD or NADP as acceptor"/>
    <property type="evidence" value="ECO:0007669"/>
    <property type="project" value="InterPro"/>
</dbReference>
<evidence type="ECO:0000313" key="4">
    <source>
        <dbReference type="EMBL" id="RUS69954.1"/>
    </source>
</evidence>
<dbReference type="InterPro" id="IPR050177">
    <property type="entry name" value="Lipid_A_modif_metabolic_enz"/>
</dbReference>
<keyword evidence="5" id="KW-1185">Reference proteome</keyword>
<dbReference type="GO" id="GO:0006694">
    <property type="term" value="P:steroid biosynthetic process"/>
    <property type="evidence" value="ECO:0007669"/>
    <property type="project" value="InterPro"/>
</dbReference>
<dbReference type="Gene3D" id="3.40.50.720">
    <property type="entry name" value="NAD(P)-binding Rossmann-like Domain"/>
    <property type="match status" value="1"/>
</dbReference>
<feature type="domain" description="3-beta hydroxysteroid dehydrogenase/isomerase" evidence="3">
    <location>
        <begin position="2"/>
        <end position="176"/>
    </location>
</feature>
<dbReference type="EMBL" id="RQTK01001528">
    <property type="protein sequence ID" value="RUS69954.1"/>
    <property type="molecule type" value="Genomic_DNA"/>
</dbReference>